<proteinExistence type="predicted"/>
<gene>
    <name evidence="8" type="ORF">ECRASSUSDP1_LOCUS17986</name>
</gene>
<dbReference type="PANTHER" id="PTHR13131">
    <property type="entry name" value="CYSTINOSIN"/>
    <property type="match status" value="1"/>
</dbReference>
<feature type="transmembrane region" description="Helical" evidence="7">
    <location>
        <begin position="32"/>
        <end position="53"/>
    </location>
</feature>
<keyword evidence="3 7" id="KW-0812">Transmembrane</keyword>
<accession>A0AAD1XPJ9</accession>
<evidence type="ECO:0000256" key="1">
    <source>
        <dbReference type="ARBA" id="ARBA00004127"/>
    </source>
</evidence>
<dbReference type="SMART" id="SM00679">
    <property type="entry name" value="CTNS"/>
    <property type="match status" value="2"/>
</dbReference>
<dbReference type="GO" id="GO:0015184">
    <property type="term" value="F:L-cystine transmembrane transporter activity"/>
    <property type="evidence" value="ECO:0007669"/>
    <property type="project" value="TreeGrafter"/>
</dbReference>
<feature type="transmembrane region" description="Helical" evidence="7">
    <location>
        <begin position="104"/>
        <end position="122"/>
    </location>
</feature>
<evidence type="ECO:0000256" key="2">
    <source>
        <dbReference type="ARBA" id="ARBA00022448"/>
    </source>
</evidence>
<evidence type="ECO:0000256" key="5">
    <source>
        <dbReference type="ARBA" id="ARBA00022989"/>
    </source>
</evidence>
<sequence length="281" mass="31675">MNLSIVIGWTYFFCWAVCFYPQAILNWKKKSVAGLSIDFSLINFSGFLLYSIYNVTGYIYPGLGTGIVRPNDVMFAVHAFIFCSVWLAQVFIYERGAQKRFKSWAVYTTILCWASVCVTFAIEGIFEVVGVPKTISMLRFTGYGKVVITFQKYIPQIVLNYRRKSTEGYSILGVIFDFSGGVLSIVQLVIDMILNGLSTGEWSLFGGKTDAFNIVKFGLGVVSVILNTILIFQHFVLYSDPLHSKYPIPMNNVNKTEVEQLAYAECSKQSPDKLMSMRSPK</sequence>
<dbReference type="AlphaFoldDB" id="A0AAD1XPJ9"/>
<feature type="transmembrane region" description="Helical" evidence="7">
    <location>
        <begin position="171"/>
        <end position="194"/>
    </location>
</feature>
<dbReference type="Gene3D" id="1.20.1280.290">
    <property type="match status" value="2"/>
</dbReference>
<dbReference type="InterPro" id="IPR006603">
    <property type="entry name" value="PQ-loop_rpt"/>
</dbReference>
<keyword evidence="4" id="KW-0677">Repeat</keyword>
<dbReference type="Pfam" id="PF04193">
    <property type="entry name" value="PQ-loop"/>
    <property type="match status" value="2"/>
</dbReference>
<keyword evidence="5 7" id="KW-1133">Transmembrane helix</keyword>
<comment type="subcellular location">
    <subcellularLocation>
        <location evidence="1">Endomembrane system</location>
        <topology evidence="1">Multi-pass membrane protein</topology>
    </subcellularLocation>
</comment>
<protein>
    <recommendedName>
        <fullName evidence="10">Cystinosin</fullName>
    </recommendedName>
</protein>
<evidence type="ECO:0000256" key="4">
    <source>
        <dbReference type="ARBA" id="ARBA00022737"/>
    </source>
</evidence>
<keyword evidence="2" id="KW-0813">Transport</keyword>
<feature type="transmembrane region" description="Helical" evidence="7">
    <location>
        <begin position="6"/>
        <end position="25"/>
    </location>
</feature>
<keyword evidence="9" id="KW-1185">Reference proteome</keyword>
<evidence type="ECO:0000313" key="8">
    <source>
        <dbReference type="EMBL" id="CAI2376616.1"/>
    </source>
</evidence>
<evidence type="ECO:0000256" key="7">
    <source>
        <dbReference type="SAM" id="Phobius"/>
    </source>
</evidence>
<dbReference type="InterPro" id="IPR005282">
    <property type="entry name" value="LC_transporter"/>
</dbReference>
<dbReference type="GO" id="GO:0005774">
    <property type="term" value="C:vacuolar membrane"/>
    <property type="evidence" value="ECO:0007669"/>
    <property type="project" value="TreeGrafter"/>
</dbReference>
<comment type="caution">
    <text evidence="8">The sequence shown here is derived from an EMBL/GenBank/DDBJ whole genome shotgun (WGS) entry which is preliminary data.</text>
</comment>
<reference evidence="8" key="1">
    <citation type="submission" date="2023-07" db="EMBL/GenBank/DDBJ databases">
        <authorList>
            <consortium name="AG Swart"/>
            <person name="Singh M."/>
            <person name="Singh A."/>
            <person name="Seah K."/>
            <person name="Emmerich C."/>
        </authorList>
    </citation>
    <scope>NUCLEOTIDE SEQUENCE</scope>
    <source>
        <strain evidence="8">DP1</strain>
    </source>
</reference>
<evidence type="ECO:0000256" key="3">
    <source>
        <dbReference type="ARBA" id="ARBA00022692"/>
    </source>
</evidence>
<organism evidence="8 9">
    <name type="scientific">Euplotes crassus</name>
    <dbReference type="NCBI Taxonomy" id="5936"/>
    <lineage>
        <taxon>Eukaryota</taxon>
        <taxon>Sar</taxon>
        <taxon>Alveolata</taxon>
        <taxon>Ciliophora</taxon>
        <taxon>Intramacronucleata</taxon>
        <taxon>Spirotrichea</taxon>
        <taxon>Hypotrichia</taxon>
        <taxon>Euplotida</taxon>
        <taxon>Euplotidae</taxon>
        <taxon>Moneuplotes</taxon>
    </lineage>
</organism>
<name>A0AAD1XPJ9_EUPCR</name>
<evidence type="ECO:0000256" key="6">
    <source>
        <dbReference type="ARBA" id="ARBA00023136"/>
    </source>
</evidence>
<feature type="transmembrane region" description="Helical" evidence="7">
    <location>
        <begin position="214"/>
        <end position="238"/>
    </location>
</feature>
<dbReference type="PANTHER" id="PTHR13131:SF5">
    <property type="entry name" value="CYSTINOSIN"/>
    <property type="match status" value="1"/>
</dbReference>
<dbReference type="EMBL" id="CAMPGE010018177">
    <property type="protein sequence ID" value="CAI2376616.1"/>
    <property type="molecule type" value="Genomic_DNA"/>
</dbReference>
<evidence type="ECO:0008006" key="10">
    <source>
        <dbReference type="Google" id="ProtNLM"/>
    </source>
</evidence>
<feature type="transmembrane region" description="Helical" evidence="7">
    <location>
        <begin position="73"/>
        <end position="92"/>
    </location>
</feature>
<evidence type="ECO:0000313" key="9">
    <source>
        <dbReference type="Proteomes" id="UP001295684"/>
    </source>
</evidence>
<dbReference type="GO" id="GO:0012505">
    <property type="term" value="C:endomembrane system"/>
    <property type="evidence" value="ECO:0007669"/>
    <property type="project" value="UniProtKB-SubCell"/>
</dbReference>
<dbReference type="Proteomes" id="UP001295684">
    <property type="component" value="Unassembled WGS sequence"/>
</dbReference>
<keyword evidence="6 7" id="KW-0472">Membrane</keyword>